<keyword evidence="1" id="KW-1133">Transmembrane helix</keyword>
<dbReference type="EMBL" id="JBHUDB010000006">
    <property type="protein sequence ID" value="MFD1570892.1"/>
    <property type="molecule type" value="Genomic_DNA"/>
</dbReference>
<proteinExistence type="predicted"/>
<sequence>MGGSTVLDAPNAPGRADVQLALVPLLFAGAYALAALLFDAWTAAVASASLAASLPIADGLFVHPPHDG</sequence>
<feature type="transmembrane region" description="Helical" evidence="1">
    <location>
        <begin position="20"/>
        <end position="38"/>
    </location>
</feature>
<dbReference type="Proteomes" id="UP001597185">
    <property type="component" value="Unassembled WGS sequence"/>
</dbReference>
<protein>
    <submittedName>
        <fullName evidence="2">Uncharacterized protein</fullName>
    </submittedName>
</protein>
<name>A0ABD6C0S4_9EURY</name>
<dbReference type="AlphaFoldDB" id="A0ABD6C0S4"/>
<evidence type="ECO:0000313" key="3">
    <source>
        <dbReference type="Proteomes" id="UP001597185"/>
    </source>
</evidence>
<accession>A0ABD6C0S4</accession>
<dbReference type="Pfam" id="PF26047">
    <property type="entry name" value="DUF8015"/>
    <property type="match status" value="1"/>
</dbReference>
<dbReference type="RefSeq" id="WP_256418345.1">
    <property type="nucleotide sequence ID" value="NZ_JANHDL010000005.1"/>
</dbReference>
<keyword evidence="1" id="KW-0472">Membrane</keyword>
<dbReference type="InterPro" id="IPR058328">
    <property type="entry name" value="DUF8015"/>
</dbReference>
<evidence type="ECO:0000256" key="1">
    <source>
        <dbReference type="SAM" id="Phobius"/>
    </source>
</evidence>
<gene>
    <name evidence="2" type="ORF">ACFR9T_09875</name>
</gene>
<comment type="caution">
    <text evidence="2">The sequence shown here is derived from an EMBL/GenBank/DDBJ whole genome shotgun (WGS) entry which is preliminary data.</text>
</comment>
<evidence type="ECO:0000313" key="2">
    <source>
        <dbReference type="EMBL" id="MFD1570892.1"/>
    </source>
</evidence>
<keyword evidence="3" id="KW-1185">Reference proteome</keyword>
<keyword evidence="1" id="KW-0812">Transmembrane</keyword>
<organism evidence="2 3">
    <name type="scientific">Halorubrum laminariae</name>
    <dbReference type="NCBI Taxonomy" id="1433523"/>
    <lineage>
        <taxon>Archaea</taxon>
        <taxon>Methanobacteriati</taxon>
        <taxon>Methanobacteriota</taxon>
        <taxon>Stenosarchaea group</taxon>
        <taxon>Halobacteria</taxon>
        <taxon>Halobacteriales</taxon>
        <taxon>Haloferacaceae</taxon>
        <taxon>Halorubrum</taxon>
    </lineage>
</organism>
<reference evidence="2 3" key="1">
    <citation type="journal article" date="2019" name="Int. J. Syst. Evol. Microbiol.">
        <title>The Global Catalogue of Microorganisms (GCM) 10K type strain sequencing project: providing services to taxonomists for standard genome sequencing and annotation.</title>
        <authorList>
            <consortium name="The Broad Institute Genomics Platform"/>
            <consortium name="The Broad Institute Genome Sequencing Center for Infectious Disease"/>
            <person name="Wu L."/>
            <person name="Ma J."/>
        </authorList>
    </citation>
    <scope>NUCLEOTIDE SEQUENCE [LARGE SCALE GENOMIC DNA]</scope>
    <source>
        <strain evidence="2 3">CGMCC 1.12689</strain>
    </source>
</reference>